<evidence type="ECO:0000256" key="2">
    <source>
        <dbReference type="SAM" id="Phobius"/>
    </source>
</evidence>
<keyword evidence="2" id="KW-0812">Transmembrane</keyword>
<evidence type="ECO:0000256" key="1">
    <source>
        <dbReference type="SAM" id="MobiDB-lite"/>
    </source>
</evidence>
<proteinExistence type="predicted"/>
<reference evidence="3 4" key="1">
    <citation type="submission" date="2011-06" db="EMBL/GenBank/DDBJ databases">
        <title>The draft genome of Thiorhodococcus drewsii AZ1.</title>
        <authorList>
            <consortium name="US DOE Joint Genome Institute (JGI-PGF)"/>
            <person name="Lucas S."/>
            <person name="Han J."/>
            <person name="Lapidus A."/>
            <person name="Cheng J.-F."/>
            <person name="Goodwin L."/>
            <person name="Pitluck S."/>
            <person name="Peters L."/>
            <person name="Land M.L."/>
            <person name="Hauser L."/>
            <person name="Vogl K."/>
            <person name="Liu Z."/>
            <person name="Imhoff J."/>
            <person name="Thiel V."/>
            <person name="Frigaard N.-U."/>
            <person name="Bryant D.A."/>
            <person name="Woyke T.J."/>
        </authorList>
    </citation>
    <scope>NUCLEOTIDE SEQUENCE [LARGE SCALE GENOMIC DNA]</scope>
    <source>
        <strain evidence="3 4">AZ1</strain>
    </source>
</reference>
<dbReference type="PATRIC" id="fig|765913.3.peg.3950"/>
<dbReference type="EMBL" id="AFWT01000040">
    <property type="protein sequence ID" value="EGV28351.1"/>
    <property type="molecule type" value="Genomic_DNA"/>
</dbReference>
<feature type="region of interest" description="Disordered" evidence="1">
    <location>
        <begin position="28"/>
        <end position="54"/>
    </location>
</feature>
<protein>
    <submittedName>
        <fullName evidence="3">Uncharacterized protein</fullName>
    </submittedName>
</protein>
<gene>
    <name evidence="3" type="ORF">ThidrDRAFT_3884</name>
</gene>
<keyword evidence="2" id="KW-1133">Transmembrane helix</keyword>
<name>G2E6F1_9GAMM</name>
<accession>G2E6F1</accession>
<keyword evidence="4" id="KW-1185">Reference proteome</keyword>
<evidence type="ECO:0000313" key="4">
    <source>
        <dbReference type="Proteomes" id="UP000004200"/>
    </source>
</evidence>
<dbReference type="Proteomes" id="UP000004200">
    <property type="component" value="Unassembled WGS sequence"/>
</dbReference>
<evidence type="ECO:0000313" key="3">
    <source>
        <dbReference type="EMBL" id="EGV28351.1"/>
    </source>
</evidence>
<dbReference type="RefSeq" id="WP_007042597.1">
    <property type="nucleotide sequence ID" value="NZ_AFWT01000040.1"/>
</dbReference>
<feature type="compositionally biased region" description="Low complexity" evidence="1">
    <location>
        <begin position="28"/>
        <end position="37"/>
    </location>
</feature>
<feature type="compositionally biased region" description="Basic and acidic residues" evidence="1">
    <location>
        <begin position="38"/>
        <end position="54"/>
    </location>
</feature>
<keyword evidence="2" id="KW-0472">Membrane</keyword>
<organism evidence="3 4">
    <name type="scientific">Thiorhodococcus drewsii AZ1</name>
    <dbReference type="NCBI Taxonomy" id="765913"/>
    <lineage>
        <taxon>Bacteria</taxon>
        <taxon>Pseudomonadati</taxon>
        <taxon>Pseudomonadota</taxon>
        <taxon>Gammaproteobacteria</taxon>
        <taxon>Chromatiales</taxon>
        <taxon>Chromatiaceae</taxon>
        <taxon>Thiorhodococcus</taxon>
    </lineage>
</organism>
<sequence length="54" mass="5776">MEYNQSFAVGEAIVLVGFVAWLIYINSSSSGSHSSSESSDRSEQKSGGDDSDRT</sequence>
<feature type="transmembrane region" description="Helical" evidence="2">
    <location>
        <begin position="6"/>
        <end position="25"/>
    </location>
</feature>
<comment type="caution">
    <text evidence="3">The sequence shown here is derived from an EMBL/GenBank/DDBJ whole genome shotgun (WGS) entry which is preliminary data.</text>
</comment>
<dbReference type="AlphaFoldDB" id="G2E6F1"/>